<organism evidence="1 2">
    <name type="scientific">Prunus armeniaca</name>
    <name type="common">Apricot</name>
    <name type="synonym">Armeniaca vulgaris</name>
    <dbReference type="NCBI Taxonomy" id="36596"/>
    <lineage>
        <taxon>Eukaryota</taxon>
        <taxon>Viridiplantae</taxon>
        <taxon>Streptophyta</taxon>
        <taxon>Embryophyta</taxon>
        <taxon>Tracheophyta</taxon>
        <taxon>Spermatophyta</taxon>
        <taxon>Magnoliopsida</taxon>
        <taxon>eudicotyledons</taxon>
        <taxon>Gunneridae</taxon>
        <taxon>Pentapetalae</taxon>
        <taxon>rosids</taxon>
        <taxon>fabids</taxon>
        <taxon>Rosales</taxon>
        <taxon>Rosaceae</taxon>
        <taxon>Amygdaloideae</taxon>
        <taxon>Amygdaleae</taxon>
        <taxon>Prunus</taxon>
    </lineage>
</organism>
<reference evidence="1 2" key="1">
    <citation type="submission" date="2020-05" db="EMBL/GenBank/DDBJ databases">
        <authorList>
            <person name="Campoy J."/>
            <person name="Schneeberger K."/>
            <person name="Spophaly S."/>
        </authorList>
    </citation>
    <scope>NUCLEOTIDE SEQUENCE [LARGE SCALE GENOMIC DNA]</scope>
    <source>
        <strain evidence="1">PruArmRojPasFocal</strain>
    </source>
</reference>
<evidence type="ECO:0000313" key="1">
    <source>
        <dbReference type="EMBL" id="CAB4269269.1"/>
    </source>
</evidence>
<gene>
    <name evidence="1" type="ORF">CURHAP_LOCUS14713</name>
</gene>
<accession>A0A6J5TZI4</accession>
<name>A0A6J5TZI4_PRUAR</name>
<protein>
    <submittedName>
        <fullName evidence="1">Uncharacterized protein</fullName>
    </submittedName>
</protein>
<sequence length="85" mass="9419">MVAHTQDYTKKKGPESDLGFFHSSFFPLLPFRFRLSQPPPIPNLSLSHHVTPLSAAALFSASLSRCRHAAIGDPIRSQRPPLLLV</sequence>
<dbReference type="EMBL" id="CAEKDK010000002">
    <property type="protein sequence ID" value="CAB4269269.1"/>
    <property type="molecule type" value="Genomic_DNA"/>
</dbReference>
<proteinExistence type="predicted"/>
<evidence type="ECO:0000313" key="2">
    <source>
        <dbReference type="Proteomes" id="UP000507222"/>
    </source>
</evidence>
<dbReference type="AlphaFoldDB" id="A0A6J5TZI4"/>
<dbReference type="Proteomes" id="UP000507222">
    <property type="component" value="Unassembled WGS sequence"/>
</dbReference>